<evidence type="ECO:0000256" key="1">
    <source>
        <dbReference type="ARBA" id="ARBA00006611"/>
    </source>
</evidence>
<dbReference type="PANTHER" id="PTHR30258">
    <property type="entry name" value="TYPE II SECRETION SYSTEM PROTEIN GSPE-RELATED"/>
    <property type="match status" value="1"/>
</dbReference>
<dbReference type="InterPro" id="IPR027417">
    <property type="entry name" value="P-loop_NTPase"/>
</dbReference>
<dbReference type="InterPro" id="IPR001482">
    <property type="entry name" value="T2SS/T4SS_dom"/>
</dbReference>
<comment type="caution">
    <text evidence="5">The sequence shown here is derived from an EMBL/GenBank/DDBJ whole genome shotgun (WGS) entry which is preliminary data.</text>
</comment>
<proteinExistence type="inferred from homology"/>
<dbReference type="SUPFAM" id="SSF52540">
    <property type="entry name" value="P-loop containing nucleoside triphosphate hydrolases"/>
    <property type="match status" value="1"/>
</dbReference>
<name>A0A0F3GUF6_9BACT</name>
<dbReference type="PANTHER" id="PTHR30258:SF3">
    <property type="entry name" value="SLL1921 PROTEIN"/>
    <property type="match status" value="1"/>
</dbReference>
<keyword evidence="3" id="KW-0067">ATP-binding</keyword>
<evidence type="ECO:0000256" key="2">
    <source>
        <dbReference type="ARBA" id="ARBA00022741"/>
    </source>
</evidence>
<evidence type="ECO:0000313" key="6">
    <source>
        <dbReference type="Proteomes" id="UP000033423"/>
    </source>
</evidence>
<gene>
    <name evidence="5" type="ORF">MBAV_002339</name>
</gene>
<organism evidence="5 6">
    <name type="scientific">Candidatus Magnetobacterium bavaricum</name>
    <dbReference type="NCBI Taxonomy" id="29290"/>
    <lineage>
        <taxon>Bacteria</taxon>
        <taxon>Pseudomonadati</taxon>
        <taxon>Nitrospirota</taxon>
        <taxon>Thermodesulfovibrionia</taxon>
        <taxon>Thermodesulfovibrionales</taxon>
        <taxon>Candidatus Magnetobacteriaceae</taxon>
        <taxon>Candidatus Magnetobacterium</taxon>
    </lineage>
</organism>
<reference evidence="5 6" key="1">
    <citation type="submission" date="2015-02" db="EMBL/GenBank/DDBJ databases">
        <title>Single-cell genomics of uncultivated deep-branching MTB reveals a conserved set of magnetosome genes.</title>
        <authorList>
            <person name="Kolinko S."/>
            <person name="Richter M."/>
            <person name="Glockner F.O."/>
            <person name="Brachmann A."/>
            <person name="Schuler D."/>
        </authorList>
    </citation>
    <scope>NUCLEOTIDE SEQUENCE [LARGE SCALE GENOMIC DNA]</scope>
    <source>
        <strain evidence="5">TM-1</strain>
    </source>
</reference>
<evidence type="ECO:0000313" key="5">
    <source>
        <dbReference type="EMBL" id="KJU85467.1"/>
    </source>
</evidence>
<dbReference type="GO" id="GO:0016887">
    <property type="term" value="F:ATP hydrolysis activity"/>
    <property type="evidence" value="ECO:0007669"/>
    <property type="project" value="TreeGrafter"/>
</dbReference>
<dbReference type="Pfam" id="PF00437">
    <property type="entry name" value="T2SSE"/>
    <property type="match status" value="1"/>
</dbReference>
<accession>A0A0F3GUF6</accession>
<protein>
    <submittedName>
        <fullName evidence="5">Type II secretory protein GspE</fullName>
    </submittedName>
</protein>
<feature type="domain" description="Bacterial type II secretion system protein E" evidence="4">
    <location>
        <begin position="170"/>
        <end position="514"/>
    </location>
</feature>
<dbReference type="GO" id="GO:0005886">
    <property type="term" value="C:plasma membrane"/>
    <property type="evidence" value="ECO:0007669"/>
    <property type="project" value="TreeGrafter"/>
</dbReference>
<dbReference type="SUPFAM" id="SSF160246">
    <property type="entry name" value="EspE N-terminal domain-like"/>
    <property type="match status" value="1"/>
</dbReference>
<feature type="non-terminal residue" evidence="5">
    <location>
        <position position="514"/>
    </location>
</feature>
<keyword evidence="2" id="KW-0547">Nucleotide-binding</keyword>
<dbReference type="EMBL" id="LACI01001011">
    <property type="protein sequence ID" value="KJU85467.1"/>
    <property type="molecule type" value="Genomic_DNA"/>
</dbReference>
<dbReference type="InterPro" id="IPR037257">
    <property type="entry name" value="T2SS_E_N_sf"/>
</dbReference>
<dbReference type="Gene3D" id="3.40.50.300">
    <property type="entry name" value="P-loop containing nucleotide triphosphate hydrolases"/>
    <property type="match status" value="1"/>
</dbReference>
<dbReference type="Gene3D" id="3.30.450.90">
    <property type="match status" value="1"/>
</dbReference>
<sequence>MIANRFHYLITRNLISEVELKEALVKARESKTDVETILMTKYHVHKKDILESFSHFYRCSVIEYNDRIDVPRELLKGINLSVLKKNYWVPVSHTDVKAVFAVSGLHDMTVKEIKRMIKVPQYEFLIAIKDDILKFIHTIDSEVGYGVPTDRHAETVSKDDDKLASDTATTEEGFVVRFVNQVIATAYEKGASRIFIEPNKQRGIIDVRYIGEGKFIEHRTEIPYAYHKAVINRLKIMSLINIAQSNLPQEGKIKFLYKNVSMLLFLNILPTINGESVVIRITNPLRKMAIDDIGLHAVCVNRLKGVLEKRYGMFLVAGPKASGKTTALHAIVGHLNVHDLLICTAESPVEISHQRVHQMEVRPNTEFDFEAATGTILSVDPDVIMVGEINKSAVAGKLLDAAARGRLVLSAIYNTTTTETISALIEMGLDTYSLANGLLGVLAMNLVPSLCSSCKEQYHPDTLEFEYLAQEYGQTAFSELNIQYNDNLVLYRENGCDKCNHTGYKGKTAIFELL</sequence>
<dbReference type="GO" id="GO:0005524">
    <property type="term" value="F:ATP binding"/>
    <property type="evidence" value="ECO:0007669"/>
    <property type="project" value="UniProtKB-KW"/>
</dbReference>
<dbReference type="AlphaFoldDB" id="A0A0F3GUF6"/>
<evidence type="ECO:0000256" key="3">
    <source>
        <dbReference type="ARBA" id="ARBA00022840"/>
    </source>
</evidence>
<keyword evidence="6" id="KW-1185">Reference proteome</keyword>
<dbReference type="Proteomes" id="UP000033423">
    <property type="component" value="Unassembled WGS sequence"/>
</dbReference>
<comment type="similarity">
    <text evidence="1">Belongs to the GSP E family.</text>
</comment>
<evidence type="ECO:0000259" key="4">
    <source>
        <dbReference type="Pfam" id="PF00437"/>
    </source>
</evidence>